<feature type="repeat" description="ANK" evidence="1">
    <location>
        <begin position="1148"/>
        <end position="1180"/>
    </location>
</feature>
<evidence type="ECO:0000313" key="3">
    <source>
        <dbReference type="EMBL" id="KWX14923.1"/>
    </source>
</evidence>
<dbReference type="Pfam" id="PF00069">
    <property type="entry name" value="Pkinase"/>
    <property type="match status" value="1"/>
</dbReference>
<dbReference type="PANTHER" id="PTHR24120">
    <property type="entry name" value="GH07239P"/>
    <property type="match status" value="1"/>
</dbReference>
<proteinExistence type="predicted"/>
<dbReference type="InterPro" id="IPR036770">
    <property type="entry name" value="Ankyrin_rpt-contain_sf"/>
</dbReference>
<dbReference type="SUPFAM" id="SSF48403">
    <property type="entry name" value="Ankyrin repeat"/>
    <property type="match status" value="3"/>
</dbReference>
<feature type="repeat" description="ANK" evidence="1">
    <location>
        <begin position="1050"/>
        <end position="1082"/>
    </location>
</feature>
<dbReference type="SUPFAM" id="SSF56112">
    <property type="entry name" value="Protein kinase-like (PK-like)"/>
    <property type="match status" value="1"/>
</dbReference>
<dbReference type="PROSITE" id="PS50011">
    <property type="entry name" value="PROTEIN_KINASE_DOM"/>
    <property type="match status" value="1"/>
</dbReference>
<dbReference type="Gene3D" id="3.30.200.20">
    <property type="entry name" value="Phosphorylase Kinase, domain 1"/>
    <property type="match status" value="1"/>
</dbReference>
<feature type="repeat" description="ANK" evidence="1">
    <location>
        <begin position="917"/>
        <end position="939"/>
    </location>
</feature>
<dbReference type="SMART" id="SM00248">
    <property type="entry name" value="ANK"/>
    <property type="match status" value="24"/>
</dbReference>
<feature type="domain" description="Protein kinase" evidence="2">
    <location>
        <begin position="37"/>
        <end position="319"/>
    </location>
</feature>
<dbReference type="GO" id="GO:0005524">
    <property type="term" value="F:ATP binding"/>
    <property type="evidence" value="ECO:0007669"/>
    <property type="project" value="InterPro"/>
</dbReference>
<dbReference type="Proteomes" id="UP000070089">
    <property type="component" value="Unassembled WGS sequence"/>
</dbReference>
<evidence type="ECO:0000313" key="4">
    <source>
        <dbReference type="Proteomes" id="UP000070089"/>
    </source>
</evidence>
<dbReference type="PANTHER" id="PTHR24120:SF4">
    <property type="entry name" value="GH07239P"/>
    <property type="match status" value="1"/>
</dbReference>
<dbReference type="Gene3D" id="1.25.40.20">
    <property type="entry name" value="Ankyrin repeat-containing domain"/>
    <property type="match status" value="8"/>
</dbReference>
<reference evidence="3 4" key="1">
    <citation type="journal article" date="2015" name="Mol. Biochem. Parasitol.">
        <title>Identification of polymorphic genes for use in assemblage B genotyping assays through comparative genomics of multiple assemblage B Giardia duodenalis isolates.</title>
        <authorList>
            <person name="Wielinga C."/>
            <person name="Thompson R.C."/>
            <person name="Monis P."/>
            <person name="Ryan U."/>
        </authorList>
    </citation>
    <scope>NUCLEOTIDE SEQUENCE [LARGE SCALE GENOMIC DNA]</scope>
    <source>
        <strain evidence="3 4">BAH15c1</strain>
    </source>
</reference>
<name>A0A132NY00_GIAIN</name>
<dbReference type="PROSITE" id="PS50297">
    <property type="entry name" value="ANK_REP_REGION"/>
    <property type="match status" value="7"/>
</dbReference>
<gene>
    <name evidence="3" type="ORF">QR46_1051</name>
</gene>
<comment type="caution">
    <text evidence="3">The sequence shown here is derived from an EMBL/GenBank/DDBJ whole genome shotgun (WGS) entry which is preliminary data.</text>
</comment>
<feature type="repeat" description="ANK" evidence="1">
    <location>
        <begin position="530"/>
        <end position="551"/>
    </location>
</feature>
<dbReference type="EMBL" id="JXTI01000019">
    <property type="protein sequence ID" value="KWX14923.1"/>
    <property type="molecule type" value="Genomic_DNA"/>
</dbReference>
<feature type="repeat" description="ANK" evidence="1">
    <location>
        <begin position="561"/>
        <end position="593"/>
    </location>
</feature>
<dbReference type="InterPro" id="IPR002110">
    <property type="entry name" value="Ankyrin_rpt"/>
</dbReference>
<feature type="repeat" description="ANK" evidence="1">
    <location>
        <begin position="1117"/>
        <end position="1149"/>
    </location>
</feature>
<keyword evidence="1" id="KW-0040">ANK repeat</keyword>
<evidence type="ECO:0000259" key="2">
    <source>
        <dbReference type="PROSITE" id="PS50011"/>
    </source>
</evidence>
<dbReference type="InterPro" id="IPR011009">
    <property type="entry name" value="Kinase-like_dom_sf"/>
</dbReference>
<dbReference type="GO" id="GO:0004674">
    <property type="term" value="F:protein serine/threonine kinase activity"/>
    <property type="evidence" value="ECO:0007669"/>
    <property type="project" value="UniProtKB-KW"/>
</dbReference>
<keyword evidence="3" id="KW-0418">Kinase</keyword>
<dbReference type="AlphaFoldDB" id="A0A132NY00"/>
<dbReference type="VEuPathDB" id="GiardiaDB:QR46_1051"/>
<evidence type="ECO:0000256" key="1">
    <source>
        <dbReference type="PROSITE-ProRule" id="PRU00023"/>
    </source>
</evidence>
<organism evidence="3 4">
    <name type="scientific">Giardia duodenalis assemblage B</name>
    <dbReference type="NCBI Taxonomy" id="1394984"/>
    <lineage>
        <taxon>Eukaryota</taxon>
        <taxon>Metamonada</taxon>
        <taxon>Diplomonadida</taxon>
        <taxon>Hexamitidae</taxon>
        <taxon>Giardiinae</taxon>
        <taxon>Giardia</taxon>
    </lineage>
</organism>
<dbReference type="OrthoDB" id="194358at2759"/>
<sequence>MGASAHLALRFCTLTIDNWPKKQISGLMATPLVLEKYKFGECISNGFNGKVHKVFDKVDDTLYACRSVNYESISNKLIKQARKEWPLLKKVEHASVAQIIEVIDDESAKTVHYIMEYYPNGDLGAYIRKRAQEQDHVPEQLVWLIMTQLIEGLAYLHNPHKRNAQGIGAIVHRHLSPANVLLSEDNEVRISDFKIVRDESDSSYIADESYMKRQSYRSPETLANEPENETGDIWSLGCIIYELCTFQAPFVATDVSSMLMLQQMDHTDDISKLPAIYSDDLRSVLGSMLVANKKRRNSVVGLKANKTIREYNLEVHKLYERRYVRERERERTQRGLAPPEIIDYQRTPLMLAAEEGDIKQVKRRLKKDVGMQDLVGKTALMYAAQAGKDGVCRILLDMEARMVCKKGKTALIYATEAGADVCVELLAKYEAKMQSNDQRTALMFAIIKKNARAVQILAPYEHSICNSDNVTPTMLACCEGNPFAVNILSAYEAGMQDIKGWTALHYAAAQNSILCMNYLLDKEIKKLTLSGLTPLMIAAHSGHAKAIKRLLPYNKRIWDHENRTALMYAVRQGHLEATALLLDEEANFQDKQHKTALMMAVERNHKHIVEYMVKSSRVEWGLRNTQGYTALHMAVLYNYPECAALLLPREARVPILLDPHGPEYGETAFELAFNKENYQMAMLLAPVEGPRPTNEIDQERRTDLIRAAERGDAMSVICFANQAGCIDIYNKTALMYAAESNNQTIVKALIPYEANIEANGLKALTYALLNNHMEVAELLAPSESIDISKYSRLDNRETELMKAVAEGDILRTWCLRFQAGLRNTDGTTALMIAATTGNLYATRLLVAHEAGVRRNDHQRAYTLAMLAGNHGIAKILSDYEDTDLNVQNNTPLMLAAVENCIPDIKANIKYVGSRNADNKTALMFAAERGHLDAVKLLLEEAKTKMITTDWRNGYTALMLAAKYNKVSVCECLLSRERGMRNKADWTALMIAAQANSIDAARVLFTEEAGMLLLSGETTTCKTAMMIAAEYGRHEVVQLLLPYEAGKQTSEGRSALMFAAANGHVEVVNILAKVESRLQLSSRSSAPGSTAIHIAAEFGQLECVKALIPHCLAIKRNDGFTSLMLAASRNHLEIVKLLAERQIRLQANNGLSALMIAAARGYSDVVKVLMDDEAGLTNADGYTALMLAAQAGHADVCSLLRSREEAITHRSGASLLDMAQGDAKDLFTST</sequence>
<keyword evidence="3" id="KW-0808">Transferase</keyword>
<protein>
    <submittedName>
        <fullName evidence="3">Kinase/ NEK / Serine/threonine protein kinase</fullName>
    </submittedName>
</protein>
<feature type="repeat" description="ANK" evidence="1">
    <location>
        <begin position="1086"/>
        <end position="1118"/>
    </location>
</feature>
<accession>A0A132NY00</accession>
<dbReference type="Pfam" id="PF12796">
    <property type="entry name" value="Ank_2"/>
    <property type="match status" value="8"/>
</dbReference>
<keyword evidence="3" id="KW-0723">Serine/threonine-protein kinase</keyword>
<feature type="repeat" description="ANK" evidence="1">
    <location>
        <begin position="825"/>
        <end position="857"/>
    </location>
</feature>
<dbReference type="Pfam" id="PF00023">
    <property type="entry name" value="Ank"/>
    <property type="match status" value="3"/>
</dbReference>
<dbReference type="Gene3D" id="1.10.510.10">
    <property type="entry name" value="Transferase(Phosphotransferase) domain 1"/>
    <property type="match status" value="1"/>
</dbReference>
<dbReference type="InterPro" id="IPR000719">
    <property type="entry name" value="Prot_kinase_dom"/>
</dbReference>
<dbReference type="PROSITE" id="PS50088">
    <property type="entry name" value="ANK_REPEAT"/>
    <property type="match status" value="8"/>
</dbReference>